<dbReference type="InterPro" id="IPR003591">
    <property type="entry name" value="Leu-rich_rpt_typical-subtyp"/>
</dbReference>
<dbReference type="GO" id="GO:0005886">
    <property type="term" value="C:plasma membrane"/>
    <property type="evidence" value="ECO:0007669"/>
    <property type="project" value="UniProtKB-SubCell"/>
</dbReference>
<evidence type="ECO:0000256" key="1">
    <source>
        <dbReference type="ARBA" id="ARBA00004251"/>
    </source>
</evidence>
<sequence>MFLNFTNLEELSLAFAQISSVLPTSLNISSSLKLLNLAETGLQGKLPHYIFNLPSLKTLDLGNNYFTGNIPSEISLLPKLVNLSIGFSDDNMFSGNVRFDSFSLPSLEELNLSFNNFSGEWELDTFFSSFRNLEYLELSYSGFSITIINGNHYINPGFEYLGLTSCKLKGFPYLVRAMKQLKILDLSSNEIHGIRHWAKEIGALPQLQWHGLRGPFPPSICNMNQLRFQGTIPSLYFDCEWLTGLSLKGNQLEGEVPSSLSKCIYLSVLDLGNNHLNGTFPGWLGDLPNLI</sequence>
<evidence type="ECO:0000256" key="7">
    <source>
        <dbReference type="ARBA" id="ARBA00022737"/>
    </source>
</evidence>
<dbReference type="Proteomes" id="UP000245207">
    <property type="component" value="Unassembled WGS sequence"/>
</dbReference>
<keyword evidence="7" id="KW-0677">Repeat</keyword>
<keyword evidence="6" id="KW-0732">Signal</keyword>
<protein>
    <submittedName>
        <fullName evidence="11">Leucine-rich repeat-containing protein</fullName>
    </submittedName>
</protein>
<keyword evidence="3" id="KW-1003">Cell membrane</keyword>
<keyword evidence="12" id="KW-1185">Reference proteome</keyword>
<accession>A0A2U1QDL1</accession>
<evidence type="ECO:0000256" key="10">
    <source>
        <dbReference type="ARBA" id="ARBA00023180"/>
    </source>
</evidence>
<proteinExistence type="inferred from homology"/>
<dbReference type="Pfam" id="PF13516">
    <property type="entry name" value="LRR_6"/>
    <property type="match status" value="1"/>
</dbReference>
<dbReference type="PANTHER" id="PTHR48061">
    <property type="entry name" value="LEUCINE-RICH REPEAT RECEPTOR PROTEIN KINASE EMS1-LIKE-RELATED"/>
    <property type="match status" value="1"/>
</dbReference>
<comment type="caution">
    <text evidence="11">The sequence shown here is derived from an EMBL/GenBank/DDBJ whole genome shotgun (WGS) entry which is preliminary data.</text>
</comment>
<dbReference type="OrthoDB" id="785701at2759"/>
<evidence type="ECO:0000256" key="8">
    <source>
        <dbReference type="ARBA" id="ARBA00022989"/>
    </source>
</evidence>
<keyword evidence="5" id="KW-0812">Transmembrane</keyword>
<dbReference type="SUPFAM" id="SSF52047">
    <property type="entry name" value="RNI-like"/>
    <property type="match status" value="1"/>
</dbReference>
<evidence type="ECO:0000256" key="3">
    <source>
        <dbReference type="ARBA" id="ARBA00022475"/>
    </source>
</evidence>
<keyword evidence="9" id="KW-0472">Membrane</keyword>
<reference evidence="11 12" key="1">
    <citation type="journal article" date="2018" name="Mol. Plant">
        <title>The genome of Artemisia annua provides insight into the evolution of Asteraceae family and artemisinin biosynthesis.</title>
        <authorList>
            <person name="Shen Q."/>
            <person name="Zhang L."/>
            <person name="Liao Z."/>
            <person name="Wang S."/>
            <person name="Yan T."/>
            <person name="Shi P."/>
            <person name="Liu M."/>
            <person name="Fu X."/>
            <person name="Pan Q."/>
            <person name="Wang Y."/>
            <person name="Lv Z."/>
            <person name="Lu X."/>
            <person name="Zhang F."/>
            <person name="Jiang W."/>
            <person name="Ma Y."/>
            <person name="Chen M."/>
            <person name="Hao X."/>
            <person name="Li L."/>
            <person name="Tang Y."/>
            <person name="Lv G."/>
            <person name="Zhou Y."/>
            <person name="Sun X."/>
            <person name="Brodelius P.E."/>
            <person name="Rose J.K.C."/>
            <person name="Tang K."/>
        </authorList>
    </citation>
    <scope>NUCLEOTIDE SEQUENCE [LARGE SCALE GENOMIC DNA]</scope>
    <source>
        <strain evidence="12">cv. Huhao1</strain>
        <tissue evidence="11">Leaf</tissue>
    </source>
</reference>
<keyword evidence="8" id="KW-1133">Transmembrane helix</keyword>
<name>A0A2U1QDL1_ARTAN</name>
<dbReference type="Gene3D" id="3.80.10.10">
    <property type="entry name" value="Ribonuclease Inhibitor"/>
    <property type="match status" value="2"/>
</dbReference>
<dbReference type="PROSITE" id="PS51450">
    <property type="entry name" value="LRR"/>
    <property type="match status" value="1"/>
</dbReference>
<dbReference type="EMBL" id="PKPP01000200">
    <property type="protein sequence ID" value="PWA96088.1"/>
    <property type="molecule type" value="Genomic_DNA"/>
</dbReference>
<evidence type="ECO:0000256" key="6">
    <source>
        <dbReference type="ARBA" id="ARBA00022729"/>
    </source>
</evidence>
<dbReference type="SMART" id="SM00369">
    <property type="entry name" value="LRR_TYP"/>
    <property type="match status" value="4"/>
</dbReference>
<gene>
    <name evidence="11" type="ORF">CTI12_AA043300</name>
</gene>
<dbReference type="InterPro" id="IPR032675">
    <property type="entry name" value="LRR_dom_sf"/>
</dbReference>
<dbReference type="GO" id="GO:0051707">
    <property type="term" value="P:response to other organism"/>
    <property type="evidence" value="ECO:0007669"/>
    <property type="project" value="UniProtKB-ARBA"/>
</dbReference>
<dbReference type="InterPro" id="IPR046956">
    <property type="entry name" value="RLP23-like"/>
</dbReference>
<evidence type="ECO:0000256" key="4">
    <source>
        <dbReference type="ARBA" id="ARBA00022614"/>
    </source>
</evidence>
<comment type="similarity">
    <text evidence="2">Belongs to the RLP family.</text>
</comment>
<dbReference type="Pfam" id="PF00560">
    <property type="entry name" value="LRR_1"/>
    <property type="match status" value="3"/>
</dbReference>
<comment type="subcellular location">
    <subcellularLocation>
        <location evidence="1">Cell membrane</location>
        <topology evidence="1">Single-pass type I membrane protein</topology>
    </subcellularLocation>
</comment>
<keyword evidence="10" id="KW-0325">Glycoprotein</keyword>
<dbReference type="PANTHER" id="PTHR48061:SF2">
    <property type="entry name" value="RECEPTOR LIKE PROTEIN 30-LIKE"/>
    <property type="match status" value="1"/>
</dbReference>
<evidence type="ECO:0000256" key="2">
    <source>
        <dbReference type="ARBA" id="ARBA00009592"/>
    </source>
</evidence>
<dbReference type="InterPro" id="IPR001611">
    <property type="entry name" value="Leu-rich_rpt"/>
</dbReference>
<dbReference type="STRING" id="35608.A0A2U1QDL1"/>
<evidence type="ECO:0000256" key="9">
    <source>
        <dbReference type="ARBA" id="ARBA00023136"/>
    </source>
</evidence>
<dbReference type="GO" id="GO:0006952">
    <property type="term" value="P:defense response"/>
    <property type="evidence" value="ECO:0007669"/>
    <property type="project" value="UniProtKB-ARBA"/>
</dbReference>
<keyword evidence="4" id="KW-0433">Leucine-rich repeat</keyword>
<evidence type="ECO:0000256" key="5">
    <source>
        <dbReference type="ARBA" id="ARBA00022692"/>
    </source>
</evidence>
<organism evidence="11 12">
    <name type="scientific">Artemisia annua</name>
    <name type="common">Sweet wormwood</name>
    <dbReference type="NCBI Taxonomy" id="35608"/>
    <lineage>
        <taxon>Eukaryota</taxon>
        <taxon>Viridiplantae</taxon>
        <taxon>Streptophyta</taxon>
        <taxon>Embryophyta</taxon>
        <taxon>Tracheophyta</taxon>
        <taxon>Spermatophyta</taxon>
        <taxon>Magnoliopsida</taxon>
        <taxon>eudicotyledons</taxon>
        <taxon>Gunneridae</taxon>
        <taxon>Pentapetalae</taxon>
        <taxon>asterids</taxon>
        <taxon>campanulids</taxon>
        <taxon>Asterales</taxon>
        <taxon>Asteraceae</taxon>
        <taxon>Asteroideae</taxon>
        <taxon>Anthemideae</taxon>
        <taxon>Artemisiinae</taxon>
        <taxon>Artemisia</taxon>
    </lineage>
</organism>
<evidence type="ECO:0000313" key="12">
    <source>
        <dbReference type="Proteomes" id="UP000245207"/>
    </source>
</evidence>
<dbReference type="AlphaFoldDB" id="A0A2U1QDL1"/>
<evidence type="ECO:0000313" key="11">
    <source>
        <dbReference type="EMBL" id="PWA96088.1"/>
    </source>
</evidence>